<gene>
    <name evidence="9" type="ORF">DI09_75p110</name>
</gene>
<dbReference type="VEuPathDB" id="MicrosporidiaDB:DI09_75p110"/>
<dbReference type="EMBL" id="JMKJ01000585">
    <property type="protein sequence ID" value="KGG50351.1"/>
    <property type="molecule type" value="Genomic_DNA"/>
</dbReference>
<dbReference type="RefSeq" id="XP_013236778.1">
    <property type="nucleotide sequence ID" value="XM_013381324.1"/>
</dbReference>
<feature type="region of interest" description="Disordered" evidence="7">
    <location>
        <begin position="1"/>
        <end position="23"/>
    </location>
</feature>
<organism evidence="9 10">
    <name type="scientific">Mitosporidium daphniae</name>
    <dbReference type="NCBI Taxonomy" id="1485682"/>
    <lineage>
        <taxon>Eukaryota</taxon>
        <taxon>Fungi</taxon>
        <taxon>Fungi incertae sedis</taxon>
        <taxon>Microsporidia</taxon>
        <taxon>Mitosporidium</taxon>
    </lineage>
</organism>
<evidence type="ECO:0000313" key="10">
    <source>
        <dbReference type="Proteomes" id="UP000029725"/>
    </source>
</evidence>
<dbReference type="InterPro" id="IPR039189">
    <property type="entry name" value="Fcp1"/>
</dbReference>
<dbReference type="AlphaFoldDB" id="A0A098VRL6"/>
<accession>A0A098VRL6</accession>
<evidence type="ECO:0000256" key="2">
    <source>
        <dbReference type="ARBA" id="ARBA00013081"/>
    </source>
</evidence>
<evidence type="ECO:0000256" key="1">
    <source>
        <dbReference type="ARBA" id="ARBA00004123"/>
    </source>
</evidence>
<dbReference type="Gene3D" id="3.40.50.1000">
    <property type="entry name" value="HAD superfamily/HAD-like"/>
    <property type="match status" value="1"/>
</dbReference>
<comment type="caution">
    <text evidence="9">The sequence shown here is derived from an EMBL/GenBank/DDBJ whole genome shotgun (WGS) entry which is preliminary data.</text>
</comment>
<dbReference type="InterPro" id="IPR004274">
    <property type="entry name" value="FCP1_dom"/>
</dbReference>
<feature type="compositionally biased region" description="Basic and acidic residues" evidence="7">
    <location>
        <begin position="7"/>
        <end position="23"/>
    </location>
</feature>
<feature type="domain" description="FCP1 homology" evidence="8">
    <location>
        <begin position="68"/>
        <end position="217"/>
    </location>
</feature>
<dbReference type="InterPro" id="IPR023214">
    <property type="entry name" value="HAD_sf"/>
</dbReference>
<comment type="catalytic activity">
    <reaction evidence="6">
        <text>O-phospho-L-threonyl-[protein] + H2O = L-threonyl-[protein] + phosphate</text>
        <dbReference type="Rhea" id="RHEA:47004"/>
        <dbReference type="Rhea" id="RHEA-COMP:11060"/>
        <dbReference type="Rhea" id="RHEA-COMP:11605"/>
        <dbReference type="ChEBI" id="CHEBI:15377"/>
        <dbReference type="ChEBI" id="CHEBI:30013"/>
        <dbReference type="ChEBI" id="CHEBI:43474"/>
        <dbReference type="ChEBI" id="CHEBI:61977"/>
        <dbReference type="EC" id="3.1.3.16"/>
    </reaction>
</comment>
<proteinExistence type="predicted"/>
<evidence type="ECO:0000313" key="9">
    <source>
        <dbReference type="EMBL" id="KGG50351.1"/>
    </source>
</evidence>
<protein>
    <recommendedName>
        <fullName evidence="2">protein-serine/threonine phosphatase</fullName>
        <ecNumber evidence="2">3.1.3.16</ecNumber>
    </recommendedName>
</protein>
<keyword evidence="4" id="KW-0539">Nucleus</keyword>
<evidence type="ECO:0000259" key="8">
    <source>
        <dbReference type="PROSITE" id="PS50969"/>
    </source>
</evidence>
<dbReference type="SUPFAM" id="SSF56784">
    <property type="entry name" value="HAD-like"/>
    <property type="match status" value="1"/>
</dbReference>
<dbReference type="GO" id="GO:0005634">
    <property type="term" value="C:nucleus"/>
    <property type="evidence" value="ECO:0007669"/>
    <property type="project" value="UniProtKB-SubCell"/>
</dbReference>
<comment type="catalytic activity">
    <reaction evidence="5">
        <text>O-phospho-L-seryl-[protein] + H2O = L-seryl-[protein] + phosphate</text>
        <dbReference type="Rhea" id="RHEA:20629"/>
        <dbReference type="Rhea" id="RHEA-COMP:9863"/>
        <dbReference type="Rhea" id="RHEA-COMP:11604"/>
        <dbReference type="ChEBI" id="CHEBI:15377"/>
        <dbReference type="ChEBI" id="CHEBI:29999"/>
        <dbReference type="ChEBI" id="CHEBI:43474"/>
        <dbReference type="ChEBI" id="CHEBI:83421"/>
        <dbReference type="EC" id="3.1.3.16"/>
    </reaction>
</comment>
<comment type="subcellular location">
    <subcellularLocation>
        <location evidence="1">Nucleus</location>
    </subcellularLocation>
</comment>
<keyword evidence="3" id="KW-0378">Hydrolase</keyword>
<keyword evidence="10" id="KW-1185">Reference proteome</keyword>
<evidence type="ECO:0000256" key="7">
    <source>
        <dbReference type="SAM" id="MobiDB-lite"/>
    </source>
</evidence>
<dbReference type="Pfam" id="PF03031">
    <property type="entry name" value="NIF"/>
    <property type="match status" value="1"/>
</dbReference>
<reference evidence="9 10" key="1">
    <citation type="submission" date="2014-04" db="EMBL/GenBank/DDBJ databases">
        <title>A new species of microsporidia sheds light on the evolution of extreme parasitism.</title>
        <authorList>
            <person name="Haag K.L."/>
            <person name="James T.Y."/>
            <person name="Larsson R."/>
            <person name="Schaer T.M."/>
            <person name="Refardt D."/>
            <person name="Pombert J.-F."/>
            <person name="Ebert D."/>
        </authorList>
    </citation>
    <scope>NUCLEOTIDE SEQUENCE [LARGE SCALE GENOMIC DNA]</scope>
    <source>
        <strain evidence="9 10">UGP3</strain>
        <tissue evidence="9">Spores</tissue>
    </source>
</reference>
<dbReference type="PANTHER" id="PTHR23081">
    <property type="entry name" value="RNA POLYMERASE II CTD PHOSPHATASE"/>
    <property type="match status" value="1"/>
</dbReference>
<evidence type="ECO:0000256" key="3">
    <source>
        <dbReference type="ARBA" id="ARBA00022801"/>
    </source>
</evidence>
<dbReference type="EC" id="3.1.3.16" evidence="2"/>
<dbReference type="GeneID" id="25260758"/>
<dbReference type="SMART" id="SM00577">
    <property type="entry name" value="CPDc"/>
    <property type="match status" value="1"/>
</dbReference>
<name>A0A098VRL6_9MICR</name>
<dbReference type="CDD" id="cd07521">
    <property type="entry name" value="HAD_FCP1-like"/>
    <property type="match status" value="1"/>
</dbReference>
<evidence type="ECO:0000256" key="4">
    <source>
        <dbReference type="ARBA" id="ARBA00023242"/>
    </source>
</evidence>
<dbReference type="HOGENOM" id="CLU_1272579_0_0_1"/>
<dbReference type="PANTHER" id="PTHR23081:SF36">
    <property type="entry name" value="RNA POLYMERASE II SUBUNIT A C-TERMINAL DOMAIN PHOSPHATASE"/>
    <property type="match status" value="1"/>
</dbReference>
<dbReference type="Proteomes" id="UP000029725">
    <property type="component" value="Unassembled WGS sequence"/>
</dbReference>
<evidence type="ECO:0000256" key="6">
    <source>
        <dbReference type="ARBA" id="ARBA00048336"/>
    </source>
</evidence>
<dbReference type="OrthoDB" id="10249888at2759"/>
<dbReference type="PROSITE" id="PS50969">
    <property type="entry name" value="FCP1"/>
    <property type="match status" value="1"/>
</dbReference>
<evidence type="ECO:0000256" key="5">
    <source>
        <dbReference type="ARBA" id="ARBA00047761"/>
    </source>
</evidence>
<dbReference type="GO" id="GO:0008420">
    <property type="term" value="F:RNA polymerase II CTD heptapeptide repeat phosphatase activity"/>
    <property type="evidence" value="ECO:0007669"/>
    <property type="project" value="InterPro"/>
</dbReference>
<sequence length="217" mass="24700">MDTNSGTRREDPPVPEYEQHVQDLDGDKVNIVTEQNDPVTRAEALDPPCTHDVQEAQRLERATAARLIKARKLSLVVDLDQTLVHATTSSLVDSWFIENKPASESLCKEMDIHRVILEDDESGIPHYIKLRNTVHGFLERISKKFELHIYTMGSHSYGLAVARLLDPTGTFFFDRIELSRIFPCEDAMVLILDDRSDVWTHSPNLIHVRPCMGIDLL</sequence>
<dbReference type="InterPro" id="IPR036412">
    <property type="entry name" value="HAD-like_sf"/>
</dbReference>